<comment type="caution">
    <text evidence="11">The sequence shown here is derived from an EMBL/GenBank/DDBJ whole genome shotgun (WGS) entry which is preliminary data.</text>
</comment>
<feature type="binding site" evidence="5">
    <location>
        <position position="375"/>
    </location>
    <ligand>
        <name>substrate</name>
    </ligand>
</feature>
<dbReference type="GO" id="GO:0030170">
    <property type="term" value="F:pyridoxal phosphate binding"/>
    <property type="evidence" value="ECO:0007669"/>
    <property type="project" value="UniProtKB-UniRule"/>
</dbReference>
<dbReference type="OrthoDB" id="9802241at2"/>
<feature type="domain" description="Orn/DAP/Arg decarboxylase 2 N-terminal" evidence="10">
    <location>
        <begin position="40"/>
        <end position="280"/>
    </location>
</feature>
<comment type="pathway">
    <text evidence="5 8">Amino-acid biosynthesis; L-lysine biosynthesis via DAP pathway; L-lysine from DL-2,6-diaminopimelate: step 1/1.</text>
</comment>
<dbReference type="GO" id="GO:0008836">
    <property type="term" value="F:diaminopimelate decarboxylase activity"/>
    <property type="evidence" value="ECO:0007669"/>
    <property type="project" value="UniProtKB-UniRule"/>
</dbReference>
<comment type="catalytic activity">
    <reaction evidence="5 8">
        <text>meso-2,6-diaminopimelate + H(+) = L-lysine + CO2</text>
        <dbReference type="Rhea" id="RHEA:15101"/>
        <dbReference type="ChEBI" id="CHEBI:15378"/>
        <dbReference type="ChEBI" id="CHEBI:16526"/>
        <dbReference type="ChEBI" id="CHEBI:32551"/>
        <dbReference type="ChEBI" id="CHEBI:57791"/>
        <dbReference type="EC" id="4.1.1.20"/>
    </reaction>
</comment>
<reference evidence="11 12" key="1">
    <citation type="submission" date="2015-09" db="EMBL/GenBank/DDBJ databases">
        <title>Genome sequence of Oxobacter pfennigii DSM 3222.</title>
        <authorList>
            <person name="Poehlein A."/>
            <person name="Bengelsdorf F.R."/>
            <person name="Schiel-Bengelsdorf B."/>
            <person name="Duerre P."/>
            <person name="Daniel R."/>
        </authorList>
    </citation>
    <scope>NUCLEOTIDE SEQUENCE [LARGE SCALE GENOMIC DNA]</scope>
    <source>
        <strain evidence="11 12">DSM 3222</strain>
    </source>
</reference>
<feature type="binding site" evidence="5">
    <location>
        <position position="277"/>
    </location>
    <ligand>
        <name>substrate</name>
    </ligand>
</feature>
<evidence type="ECO:0000313" key="12">
    <source>
        <dbReference type="Proteomes" id="UP000050326"/>
    </source>
</evidence>
<dbReference type="SUPFAM" id="SSF51419">
    <property type="entry name" value="PLP-binding barrel"/>
    <property type="match status" value="1"/>
</dbReference>
<dbReference type="AlphaFoldDB" id="A0A0P8WAT8"/>
<feature type="modified residue" description="N6-(pyridoxal phosphate)lysine" evidence="5 7">
    <location>
        <position position="62"/>
    </location>
</feature>
<evidence type="ECO:0000256" key="4">
    <source>
        <dbReference type="ARBA" id="ARBA00023239"/>
    </source>
</evidence>
<dbReference type="STRING" id="36849.OXPF_09770"/>
<evidence type="ECO:0000256" key="8">
    <source>
        <dbReference type="RuleBase" id="RU003738"/>
    </source>
</evidence>
<dbReference type="EMBL" id="LKET01000021">
    <property type="protein sequence ID" value="KPU45743.1"/>
    <property type="molecule type" value="Genomic_DNA"/>
</dbReference>
<dbReference type="Gene3D" id="3.20.20.10">
    <property type="entry name" value="Alanine racemase"/>
    <property type="match status" value="1"/>
</dbReference>
<dbReference type="FunFam" id="3.20.20.10:FF:000003">
    <property type="entry name" value="Diaminopimelate decarboxylase"/>
    <property type="match status" value="1"/>
</dbReference>
<dbReference type="InterPro" id="IPR000183">
    <property type="entry name" value="Orn/DAP/Arg_de-COase"/>
</dbReference>
<dbReference type="Pfam" id="PF00278">
    <property type="entry name" value="Orn_DAP_Arg_deC"/>
    <property type="match status" value="1"/>
</dbReference>
<dbReference type="PANTHER" id="PTHR43727">
    <property type="entry name" value="DIAMINOPIMELATE DECARBOXYLASE"/>
    <property type="match status" value="1"/>
</dbReference>
<feature type="binding site" evidence="5">
    <location>
        <position position="317"/>
    </location>
    <ligand>
        <name>substrate</name>
    </ligand>
</feature>
<dbReference type="CDD" id="cd06828">
    <property type="entry name" value="PLPDE_III_DapDC"/>
    <property type="match status" value="1"/>
</dbReference>
<name>A0A0P8WAT8_9CLOT</name>
<dbReference type="GO" id="GO:0009089">
    <property type="term" value="P:lysine biosynthetic process via diaminopimelate"/>
    <property type="evidence" value="ECO:0007669"/>
    <property type="project" value="UniProtKB-UniRule"/>
</dbReference>
<organism evidence="11 12">
    <name type="scientific">Oxobacter pfennigii</name>
    <dbReference type="NCBI Taxonomy" id="36849"/>
    <lineage>
        <taxon>Bacteria</taxon>
        <taxon>Bacillati</taxon>
        <taxon>Bacillota</taxon>
        <taxon>Clostridia</taxon>
        <taxon>Eubacteriales</taxon>
        <taxon>Clostridiaceae</taxon>
        <taxon>Oxobacter</taxon>
    </lineage>
</organism>
<dbReference type="PRINTS" id="PR01181">
    <property type="entry name" value="DAPDCRBXLASE"/>
</dbReference>
<comment type="subunit">
    <text evidence="5">Homodimer.</text>
</comment>
<evidence type="ECO:0000259" key="9">
    <source>
        <dbReference type="Pfam" id="PF00278"/>
    </source>
</evidence>
<evidence type="ECO:0000313" key="11">
    <source>
        <dbReference type="EMBL" id="KPU45743.1"/>
    </source>
</evidence>
<feature type="binding site" evidence="5">
    <location>
        <begin position="274"/>
        <end position="277"/>
    </location>
    <ligand>
        <name>pyridoxal 5'-phosphate</name>
        <dbReference type="ChEBI" id="CHEBI:597326"/>
    </ligand>
</feature>
<evidence type="ECO:0000256" key="3">
    <source>
        <dbReference type="ARBA" id="ARBA00022898"/>
    </source>
</evidence>
<comment type="cofactor">
    <cofactor evidence="1 5 7 8">
        <name>pyridoxal 5'-phosphate</name>
        <dbReference type="ChEBI" id="CHEBI:597326"/>
    </cofactor>
</comment>
<dbReference type="PATRIC" id="fig|36849.3.peg.1044"/>
<feature type="domain" description="Orn/DAP/Arg decarboxylase 2 C-terminal" evidence="9">
    <location>
        <begin position="32"/>
        <end position="373"/>
    </location>
</feature>
<feature type="binding site" evidence="5">
    <location>
        <position position="375"/>
    </location>
    <ligand>
        <name>pyridoxal 5'-phosphate</name>
        <dbReference type="ChEBI" id="CHEBI:597326"/>
    </ligand>
</feature>
<dbReference type="HAMAP" id="MF_02120">
    <property type="entry name" value="LysA"/>
    <property type="match status" value="1"/>
</dbReference>
<dbReference type="InterPro" id="IPR009006">
    <property type="entry name" value="Ala_racemase/Decarboxylase_C"/>
</dbReference>
<dbReference type="InterPro" id="IPR022644">
    <property type="entry name" value="De-COase2_N"/>
</dbReference>
<dbReference type="InterPro" id="IPR002986">
    <property type="entry name" value="DAP_deCOOHase_LysA"/>
</dbReference>
<evidence type="ECO:0000256" key="7">
    <source>
        <dbReference type="PIRSR" id="PIRSR600183-50"/>
    </source>
</evidence>
<comment type="function">
    <text evidence="5">Specifically catalyzes the decarboxylation of meso-diaminopimelate (meso-DAP) to L-lysine.</text>
</comment>
<feature type="binding site" evidence="5">
    <location>
        <position position="231"/>
    </location>
    <ligand>
        <name>pyridoxal 5'-phosphate</name>
        <dbReference type="ChEBI" id="CHEBI:597326"/>
    </ligand>
</feature>
<dbReference type="Proteomes" id="UP000050326">
    <property type="component" value="Unassembled WGS sequence"/>
</dbReference>
<keyword evidence="5 8" id="KW-0457">Lysine biosynthesis</keyword>
<dbReference type="PRINTS" id="PR01179">
    <property type="entry name" value="ODADCRBXLASE"/>
</dbReference>
<feature type="binding site" evidence="5">
    <location>
        <position position="313"/>
    </location>
    <ligand>
        <name>substrate</name>
    </ligand>
</feature>
<evidence type="ECO:0000256" key="2">
    <source>
        <dbReference type="ARBA" id="ARBA00022793"/>
    </source>
</evidence>
<keyword evidence="2 5" id="KW-0210">Decarboxylase</keyword>
<dbReference type="RefSeq" id="WP_054874071.1">
    <property type="nucleotide sequence ID" value="NZ_LKET01000021.1"/>
</dbReference>
<accession>A0A0P8WAT8</accession>
<sequence>MIKIYSDVTTDYNIFEGKDPIELVEKYGSPLYVYNERIFRDKCREMKSLLKYPNFSVSYSAKANSNLTLLSIAQEEGLNVDAMSPGEIYVQQKAGFKPEQIFYISNNVSAEEMKYAIDNDVLISIDSISQLELFGSINRGGRVAVRFNPGHGAGHNAKVVTAGKNTKFGVEAKYLPQVKEIIKKYDLNLVGINQHIGSLFLEGTAYIESLKSLLSIAENFKDLEFIDMGGGFGIPYHKQEGQERLDLKKLGKEIDTIIFEWVKKYGREIHFKIEPGRYIPAECSVLLGTVHAVKENYGRKYAGTDLGFNVLIRPVMYDSHHDVEIYRKVDLKSDIKENVTIVGNICETGDILAYERLLPQIFEGDVLGILDAGAYGYVMSSNYNNRLRPAELLIKEDGTEKIIRRRDTLEDLIRNYEL</sequence>
<keyword evidence="5" id="KW-0028">Amino-acid biosynthesis</keyword>
<dbReference type="SUPFAM" id="SSF50621">
    <property type="entry name" value="Alanine racemase C-terminal domain-like"/>
    <property type="match status" value="1"/>
</dbReference>
<dbReference type="UniPathway" id="UPA00034">
    <property type="reaction ID" value="UER00027"/>
</dbReference>
<proteinExistence type="inferred from homology"/>
<keyword evidence="4 5" id="KW-0456">Lyase</keyword>
<gene>
    <name evidence="5 11" type="primary">lysA</name>
    <name evidence="11" type="ORF">OXPF_09770</name>
</gene>
<dbReference type="PANTHER" id="PTHR43727:SF2">
    <property type="entry name" value="GROUP IV DECARBOXYLASE"/>
    <property type="match status" value="1"/>
</dbReference>
<feature type="binding site" evidence="5">
    <location>
        <position position="347"/>
    </location>
    <ligand>
        <name>substrate</name>
    </ligand>
</feature>
<dbReference type="Gene3D" id="2.40.37.10">
    <property type="entry name" value="Lyase, Ornithine Decarboxylase, Chain A, domain 1"/>
    <property type="match status" value="1"/>
</dbReference>
<dbReference type="InterPro" id="IPR029066">
    <property type="entry name" value="PLP-binding_barrel"/>
</dbReference>
<evidence type="ECO:0000256" key="5">
    <source>
        <dbReference type="HAMAP-Rule" id="MF_02120"/>
    </source>
</evidence>
<protein>
    <recommendedName>
        <fullName evidence="5 6">Diaminopimelate decarboxylase</fullName>
        <shortName evidence="5">DAP decarboxylase</shortName>
        <shortName evidence="5">DAPDC</shortName>
        <ecNumber evidence="5 6">4.1.1.20</ecNumber>
    </recommendedName>
</protein>
<feature type="active site" description="Proton donor" evidence="7">
    <location>
        <position position="346"/>
    </location>
</feature>
<comment type="similarity">
    <text evidence="5">Belongs to the Orn/Lys/Arg decarboxylase class-II family. LysA subfamily.</text>
</comment>
<evidence type="ECO:0000256" key="1">
    <source>
        <dbReference type="ARBA" id="ARBA00001933"/>
    </source>
</evidence>
<dbReference type="Pfam" id="PF02784">
    <property type="entry name" value="Orn_Arg_deC_N"/>
    <property type="match status" value="1"/>
</dbReference>
<dbReference type="EC" id="4.1.1.20" evidence="5 6"/>
<evidence type="ECO:0000256" key="6">
    <source>
        <dbReference type="NCBIfam" id="TIGR01048"/>
    </source>
</evidence>
<keyword evidence="3 5" id="KW-0663">Pyridoxal phosphate</keyword>
<dbReference type="NCBIfam" id="TIGR01048">
    <property type="entry name" value="lysA"/>
    <property type="match status" value="1"/>
</dbReference>
<keyword evidence="12" id="KW-1185">Reference proteome</keyword>
<evidence type="ECO:0000259" key="10">
    <source>
        <dbReference type="Pfam" id="PF02784"/>
    </source>
</evidence>
<dbReference type="InterPro" id="IPR022643">
    <property type="entry name" value="De-COase2_C"/>
</dbReference>